<dbReference type="EMBL" id="AAUX01000001">
    <property type="protein sequence ID" value="EAV46934.1"/>
    <property type="molecule type" value="Genomic_DNA"/>
</dbReference>
<feature type="transmembrane region" description="Helical" evidence="1">
    <location>
        <begin position="12"/>
        <end position="35"/>
    </location>
</feature>
<dbReference type="GO" id="GO:0140359">
    <property type="term" value="F:ABC-type transporter activity"/>
    <property type="evidence" value="ECO:0007669"/>
    <property type="project" value="InterPro"/>
</dbReference>
<dbReference type="GO" id="GO:0005886">
    <property type="term" value="C:plasma membrane"/>
    <property type="evidence" value="ECO:0007669"/>
    <property type="project" value="UniProtKB-SubCell"/>
</dbReference>
<reference evidence="2 3" key="1">
    <citation type="submission" date="2006-11" db="EMBL/GenBank/DDBJ databases">
        <authorList>
            <person name="Giovannoni S."/>
            <person name="Vergin K."/>
            <person name="Ferriera S."/>
            <person name="Johnson J."/>
            <person name="Kravitz S."/>
            <person name="Beeson K."/>
            <person name="Sutton G."/>
            <person name="Rogers Y.-H."/>
            <person name="Friedman R."/>
            <person name="Frazier M."/>
            <person name="Venter J.C."/>
        </authorList>
    </citation>
    <scope>NUCLEOTIDE SEQUENCE [LARGE SCALE GENOMIC DNA]</scope>
    <source>
        <strain evidence="2 3">HTCC2181</strain>
    </source>
</reference>
<name>A0P5X4_9PROT</name>
<organism evidence="2 3">
    <name type="scientific">Methylophilales bacterium HTCC2181</name>
    <dbReference type="NCBI Taxonomy" id="383631"/>
    <lineage>
        <taxon>Bacteria</taxon>
        <taxon>Pseudomonadati</taxon>
        <taxon>Pseudomonadota</taxon>
        <taxon>Betaproteobacteria</taxon>
        <taxon>Nitrosomonadales</taxon>
        <taxon>OM43 clade</taxon>
    </lineage>
</organism>
<evidence type="ECO:0000256" key="1">
    <source>
        <dbReference type="SAM" id="Phobius"/>
    </source>
</evidence>
<accession>A0P5X4</accession>
<evidence type="ECO:0000313" key="2">
    <source>
        <dbReference type="EMBL" id="EAV46934.1"/>
    </source>
</evidence>
<keyword evidence="1" id="KW-1133">Transmembrane helix</keyword>
<feature type="transmembrane region" description="Helical" evidence="1">
    <location>
        <begin position="141"/>
        <end position="165"/>
    </location>
</feature>
<dbReference type="Pfam" id="PF12679">
    <property type="entry name" value="ABC2_membrane_2"/>
    <property type="match status" value="1"/>
</dbReference>
<dbReference type="OrthoDB" id="9794512at2"/>
<protein>
    <submittedName>
        <fullName evidence="2">Putative ABC-2 type transport system permease protein</fullName>
    </submittedName>
</protein>
<proteinExistence type="predicted"/>
<keyword evidence="3" id="KW-1185">Reference proteome</keyword>
<comment type="caution">
    <text evidence="2">The sequence shown here is derived from an EMBL/GenBank/DDBJ whole genome shotgun (WGS) entry which is preliminary data.</text>
</comment>
<dbReference type="Proteomes" id="UP000054262">
    <property type="component" value="Unassembled WGS sequence"/>
</dbReference>
<keyword evidence="1" id="KW-0472">Membrane</keyword>
<feature type="transmembrane region" description="Helical" evidence="1">
    <location>
        <begin position="172"/>
        <end position="192"/>
    </location>
</feature>
<feature type="transmembrane region" description="Helical" evidence="1">
    <location>
        <begin position="107"/>
        <end position="129"/>
    </location>
</feature>
<keyword evidence="1" id="KW-0812">Transmembrane</keyword>
<dbReference type="PANTHER" id="PTHR43471">
    <property type="entry name" value="ABC TRANSPORTER PERMEASE"/>
    <property type="match status" value="1"/>
</dbReference>
<dbReference type="AlphaFoldDB" id="A0P5X4"/>
<feature type="transmembrane region" description="Helical" evidence="1">
    <location>
        <begin position="223"/>
        <end position="241"/>
    </location>
</feature>
<sequence>MIVNIARKELKSLFASPMGWIILALLMFGFGFLYLDGVNKYFEVMSGSIRPAERQGITIFVGQNVYGAANFLMTVAIPILTMRLISEERRSQTLPFLFSAPISLTEIVVGKFLGMVIFLGILVLYIFIMLSSMNIWADIDFGYLIGNSFGLILLIGSFCALGIYFSSLTSQPIIAAISTFIALFAMVIFGNFTASDPGHWFGHISMSKHFQSFTRGVIDTSDVIYFILFIVTFITLTIRRLDSDRLTG</sequence>
<feature type="transmembrane region" description="Helical" evidence="1">
    <location>
        <begin position="65"/>
        <end position="86"/>
    </location>
</feature>
<gene>
    <name evidence="2" type="ORF">MB2181_02635</name>
</gene>
<evidence type="ECO:0000313" key="3">
    <source>
        <dbReference type="Proteomes" id="UP000054262"/>
    </source>
</evidence>